<dbReference type="EMBL" id="JACHEJ010000011">
    <property type="protein sequence ID" value="MBB6181594.1"/>
    <property type="molecule type" value="Genomic_DNA"/>
</dbReference>
<dbReference type="Proteomes" id="UP000535501">
    <property type="component" value="Unassembled WGS sequence"/>
</dbReference>
<comment type="caution">
    <text evidence="2">The sequence shown here is derived from an EMBL/GenBank/DDBJ whole genome shotgun (WGS) entry which is preliminary data.</text>
</comment>
<organism evidence="2 3">
    <name type="scientific">Pseudorhizobium flavum</name>
    <dbReference type="NCBI Taxonomy" id="1335061"/>
    <lineage>
        <taxon>Bacteria</taxon>
        <taxon>Pseudomonadati</taxon>
        <taxon>Pseudomonadota</taxon>
        <taxon>Alphaproteobacteria</taxon>
        <taxon>Hyphomicrobiales</taxon>
        <taxon>Rhizobiaceae</taxon>
        <taxon>Rhizobium/Agrobacterium group</taxon>
        <taxon>Pseudorhizobium</taxon>
    </lineage>
</organism>
<dbReference type="Gene3D" id="3.30.930.10">
    <property type="entry name" value="Bira Bifunctional Protein, Domain 2"/>
    <property type="match status" value="1"/>
</dbReference>
<evidence type="ECO:0000313" key="2">
    <source>
        <dbReference type="EMBL" id="MBB6181594.1"/>
    </source>
</evidence>
<dbReference type="AlphaFoldDB" id="A0A7X0DFW4"/>
<dbReference type="RefSeq" id="WP_077548911.1">
    <property type="nucleotide sequence ID" value="NZ_CANLQM010000016.1"/>
</dbReference>
<proteinExistence type="predicted"/>
<dbReference type="SUPFAM" id="SSF55681">
    <property type="entry name" value="Class II aaRS and biotin synthetases"/>
    <property type="match status" value="1"/>
</dbReference>
<accession>A0A7X0DFW4</accession>
<keyword evidence="3" id="KW-1185">Reference proteome</keyword>
<name>A0A7X0DFW4_9HYPH</name>
<dbReference type="Pfam" id="PF16917">
    <property type="entry name" value="BPL_LplA_LipB_2"/>
    <property type="match status" value="1"/>
</dbReference>
<protein>
    <recommendedName>
        <fullName evidence="1">BPL/LPL catalytic domain-containing protein</fullName>
    </recommendedName>
</protein>
<evidence type="ECO:0000313" key="3">
    <source>
        <dbReference type="Proteomes" id="UP000535501"/>
    </source>
</evidence>
<gene>
    <name evidence="2" type="ORF">HNQ75_003582</name>
</gene>
<reference evidence="2 3" key="1">
    <citation type="submission" date="2020-08" db="EMBL/GenBank/DDBJ databases">
        <title>Genomic Encyclopedia of Type Strains, Phase IV (KMG-IV): sequencing the most valuable type-strain genomes for metagenomic binning, comparative biology and taxonomic classification.</title>
        <authorList>
            <person name="Goeker M."/>
        </authorList>
    </citation>
    <scope>NUCLEOTIDE SEQUENCE [LARGE SCALE GENOMIC DNA]</scope>
    <source>
        <strain evidence="2 3">DSM 102134</strain>
    </source>
</reference>
<sequence length="248" mass="26837">MFEEVSSTDRAIRLPPPYTLVVTDGVEDACTHAHALAERNGAGTLVWARRNDLADFAVVLEPDMSLSHARLAHYAGMNALADALATHAPPSRPVAFEWPDAIRIDGVLVGGGRLSWPAQTDETEVPAWLIFSAMIRLTVVQGRESGLRPQFGALDELGFEVTDASVIISSFSHHLMAGFHEWQEIGAGPLARRWLDRFSSREGMAHFNDTGDLLVGAESSAANLAPRSLAQALLSSSWTDPATGMPWL</sequence>
<dbReference type="InterPro" id="IPR045864">
    <property type="entry name" value="aa-tRNA-synth_II/BPL/LPL"/>
</dbReference>
<evidence type="ECO:0000259" key="1">
    <source>
        <dbReference type="Pfam" id="PF16917"/>
    </source>
</evidence>
<dbReference type="InterPro" id="IPR004143">
    <property type="entry name" value="BPL_LPL_catalytic"/>
</dbReference>
<feature type="domain" description="BPL/LPL catalytic" evidence="1">
    <location>
        <begin position="14"/>
        <end position="195"/>
    </location>
</feature>